<reference evidence="2 3" key="1">
    <citation type="submission" date="2018-06" db="EMBL/GenBank/DDBJ databases">
        <authorList>
            <consortium name="Pathogen Informatics"/>
            <person name="Doyle S."/>
        </authorList>
    </citation>
    <scope>NUCLEOTIDE SEQUENCE [LARGE SCALE GENOMIC DNA]</scope>
    <source>
        <strain evidence="2 3">NCTC12112</strain>
    </source>
</reference>
<dbReference type="RefSeq" id="WP_005976192.1">
    <property type="nucleotide sequence ID" value="NZ_CABKNW010000001.1"/>
</dbReference>
<gene>
    <name evidence="2" type="ORF">NCTC12112_00695</name>
</gene>
<dbReference type="GeneID" id="78455282"/>
<dbReference type="Proteomes" id="UP000249008">
    <property type="component" value="Chromosome 1"/>
</dbReference>
<evidence type="ECO:0000313" key="2">
    <source>
        <dbReference type="EMBL" id="SQJ00392.1"/>
    </source>
</evidence>
<dbReference type="Pfam" id="PF13280">
    <property type="entry name" value="WYL"/>
    <property type="match status" value="1"/>
</dbReference>
<evidence type="ECO:0000259" key="1">
    <source>
        <dbReference type="Pfam" id="PF13280"/>
    </source>
</evidence>
<organism evidence="2 3">
    <name type="scientific">Fusobacterium ulcerans</name>
    <dbReference type="NCBI Taxonomy" id="861"/>
    <lineage>
        <taxon>Bacteria</taxon>
        <taxon>Fusobacteriati</taxon>
        <taxon>Fusobacteriota</taxon>
        <taxon>Fusobacteriia</taxon>
        <taxon>Fusobacteriales</taxon>
        <taxon>Fusobacteriaceae</taxon>
        <taxon>Fusobacterium</taxon>
    </lineage>
</organism>
<dbReference type="AlphaFoldDB" id="A0AAX1TQH8"/>
<evidence type="ECO:0000313" key="3">
    <source>
        <dbReference type="Proteomes" id="UP000249008"/>
    </source>
</evidence>
<accession>A0AAX1TQH8</accession>
<feature type="domain" description="WYL" evidence="1">
    <location>
        <begin position="219"/>
        <end position="289"/>
    </location>
</feature>
<proteinExistence type="predicted"/>
<name>A0AAX1TQH8_9FUSO</name>
<dbReference type="PROSITE" id="PS52050">
    <property type="entry name" value="WYL"/>
    <property type="match status" value="1"/>
</dbReference>
<dbReference type="InterPro" id="IPR026881">
    <property type="entry name" value="WYL_dom"/>
</dbReference>
<dbReference type="KEGG" id="ful:C4N20_10695"/>
<dbReference type="EMBL" id="LS483487">
    <property type="protein sequence ID" value="SQJ00392.1"/>
    <property type="molecule type" value="Genomic_DNA"/>
</dbReference>
<protein>
    <recommendedName>
        <fullName evidence="1">WYL domain-containing protein</fullName>
    </recommendedName>
</protein>
<sequence length="412" mass="49471">MAEFSELIKKFDKIREYMREFYIYGFKSREELALKSLRSYDDDKRRIESYLTGYMSFNQRENGKNIFLSVDSRKITENPLYKVFKTKSFTKNDITLHFIILDILSKNEKLTLREITDKINNDYFSEFKESNILDTATIRLKLSEYVKEGILKSEKNGKEIYYNFFDVDIDILSYKDMISFFSEVSPIGVIGSFIMDRFEIRNMEFSFKHNYILHAMESEILYKILEGLNKKSKIELEYFMKKDKKCIVKKITPLKVFISVQTGRRYIVGYLESGSVFMYRLDKIKNVKILEKDENFDKLKNEIENKLQYSWGVSFKKFELETLRMVLFIGKKEEYIIERLRNEGRHGVINQLTNDKWEYKIEVYDALEMLPWIRTFIGRIISLESNNENLCRKFHRDFESVYRFYNGGKNDI</sequence>